<dbReference type="Gene3D" id="3.30.565.10">
    <property type="entry name" value="Histidine kinase-like ATPase, C-terminal domain"/>
    <property type="match status" value="1"/>
</dbReference>
<evidence type="ECO:0000256" key="5">
    <source>
        <dbReference type="ARBA" id="ARBA00022553"/>
    </source>
</evidence>
<accession>A0A8A4TSM2</accession>
<keyword evidence="5" id="KW-0597">Phosphoprotein</keyword>
<dbReference type="SMART" id="SM00304">
    <property type="entry name" value="HAMP"/>
    <property type="match status" value="1"/>
</dbReference>
<keyword evidence="6" id="KW-0808">Transferase</keyword>
<evidence type="ECO:0000256" key="8">
    <source>
        <dbReference type="ARBA" id="ARBA00022777"/>
    </source>
</evidence>
<dbReference type="GO" id="GO:0005524">
    <property type="term" value="F:ATP binding"/>
    <property type="evidence" value="ECO:0007669"/>
    <property type="project" value="UniProtKB-KW"/>
</dbReference>
<evidence type="ECO:0000256" key="10">
    <source>
        <dbReference type="SAM" id="Phobius"/>
    </source>
</evidence>
<dbReference type="Pfam" id="PF00672">
    <property type="entry name" value="HAMP"/>
    <property type="match status" value="1"/>
</dbReference>
<dbReference type="RefSeq" id="WP_237382495.1">
    <property type="nucleotide sequence ID" value="NZ_CP071793.1"/>
</dbReference>
<keyword evidence="4" id="KW-1003">Cell membrane</keyword>
<evidence type="ECO:0000256" key="1">
    <source>
        <dbReference type="ARBA" id="ARBA00000085"/>
    </source>
</evidence>
<dbReference type="GO" id="GO:0005886">
    <property type="term" value="C:plasma membrane"/>
    <property type="evidence" value="ECO:0007669"/>
    <property type="project" value="UniProtKB-SubCell"/>
</dbReference>
<comment type="catalytic activity">
    <reaction evidence="1">
        <text>ATP + protein L-histidine = ADP + protein N-phospho-L-histidine.</text>
        <dbReference type="EC" id="2.7.13.3"/>
    </reaction>
</comment>
<dbReference type="PROSITE" id="PS50885">
    <property type="entry name" value="HAMP"/>
    <property type="match status" value="1"/>
</dbReference>
<keyword evidence="14" id="KW-1185">Reference proteome</keyword>
<evidence type="ECO:0000256" key="4">
    <source>
        <dbReference type="ARBA" id="ARBA00022475"/>
    </source>
</evidence>
<evidence type="ECO:0000313" key="13">
    <source>
        <dbReference type="EMBL" id="QTD52387.1"/>
    </source>
</evidence>
<feature type="domain" description="HAMP" evidence="12">
    <location>
        <begin position="162"/>
        <end position="214"/>
    </location>
</feature>
<evidence type="ECO:0000256" key="6">
    <source>
        <dbReference type="ARBA" id="ARBA00022679"/>
    </source>
</evidence>
<reference evidence="13" key="1">
    <citation type="submission" date="2021-03" db="EMBL/GenBank/DDBJ databases">
        <title>Acanthopleuribacteraceae sp. M133.</title>
        <authorList>
            <person name="Wang G."/>
        </authorList>
    </citation>
    <scope>NUCLEOTIDE SEQUENCE</scope>
    <source>
        <strain evidence="13">M133</strain>
    </source>
</reference>
<keyword evidence="8" id="KW-0418">Kinase</keyword>
<feature type="transmembrane region" description="Helical" evidence="10">
    <location>
        <begin position="7"/>
        <end position="27"/>
    </location>
</feature>
<dbReference type="PANTHER" id="PTHR44936">
    <property type="entry name" value="SENSOR PROTEIN CREC"/>
    <property type="match status" value="1"/>
</dbReference>
<dbReference type="EC" id="2.7.13.3" evidence="3"/>
<proteinExistence type="predicted"/>
<dbReference type="Pfam" id="PF00512">
    <property type="entry name" value="HisKA"/>
    <property type="match status" value="1"/>
</dbReference>
<evidence type="ECO:0000313" key="14">
    <source>
        <dbReference type="Proteomes" id="UP000663929"/>
    </source>
</evidence>
<dbReference type="CDD" id="cd06225">
    <property type="entry name" value="HAMP"/>
    <property type="match status" value="1"/>
</dbReference>
<dbReference type="PRINTS" id="PR00344">
    <property type="entry name" value="BCTRLSENSOR"/>
</dbReference>
<keyword evidence="10" id="KW-0472">Membrane</keyword>
<organism evidence="13 14">
    <name type="scientific">Sulfidibacter corallicola</name>
    <dbReference type="NCBI Taxonomy" id="2818388"/>
    <lineage>
        <taxon>Bacteria</taxon>
        <taxon>Pseudomonadati</taxon>
        <taxon>Acidobacteriota</taxon>
        <taxon>Holophagae</taxon>
        <taxon>Acanthopleuribacterales</taxon>
        <taxon>Acanthopleuribacteraceae</taxon>
        <taxon>Sulfidibacter</taxon>
    </lineage>
</organism>
<evidence type="ECO:0000256" key="3">
    <source>
        <dbReference type="ARBA" id="ARBA00012438"/>
    </source>
</evidence>
<dbReference type="PANTHER" id="PTHR44936:SF10">
    <property type="entry name" value="SENSOR PROTEIN RSTB"/>
    <property type="match status" value="1"/>
</dbReference>
<dbReference type="InterPro" id="IPR003661">
    <property type="entry name" value="HisK_dim/P_dom"/>
</dbReference>
<keyword evidence="7" id="KW-0547">Nucleotide-binding</keyword>
<dbReference type="KEGG" id="scor:J3U87_07930"/>
<dbReference type="InterPro" id="IPR005467">
    <property type="entry name" value="His_kinase_dom"/>
</dbReference>
<dbReference type="SUPFAM" id="SSF55874">
    <property type="entry name" value="ATPase domain of HSP90 chaperone/DNA topoisomerase II/histidine kinase"/>
    <property type="match status" value="1"/>
</dbReference>
<protein>
    <recommendedName>
        <fullName evidence="3">histidine kinase</fullName>
        <ecNumber evidence="3">2.7.13.3</ecNumber>
    </recommendedName>
</protein>
<evidence type="ECO:0000259" key="12">
    <source>
        <dbReference type="PROSITE" id="PS50885"/>
    </source>
</evidence>
<evidence type="ECO:0000259" key="11">
    <source>
        <dbReference type="PROSITE" id="PS50109"/>
    </source>
</evidence>
<dbReference type="SMART" id="SM00387">
    <property type="entry name" value="HATPase_c"/>
    <property type="match status" value="1"/>
</dbReference>
<dbReference type="CDD" id="cd00082">
    <property type="entry name" value="HisKA"/>
    <property type="match status" value="1"/>
</dbReference>
<dbReference type="InterPro" id="IPR004358">
    <property type="entry name" value="Sig_transdc_His_kin-like_C"/>
</dbReference>
<dbReference type="InterPro" id="IPR003594">
    <property type="entry name" value="HATPase_dom"/>
</dbReference>
<evidence type="ECO:0000256" key="7">
    <source>
        <dbReference type="ARBA" id="ARBA00022741"/>
    </source>
</evidence>
<name>A0A8A4TSM2_SULCO</name>
<dbReference type="SMART" id="SM00388">
    <property type="entry name" value="HisKA"/>
    <property type="match status" value="1"/>
</dbReference>
<dbReference type="SUPFAM" id="SSF158472">
    <property type="entry name" value="HAMP domain-like"/>
    <property type="match status" value="1"/>
</dbReference>
<comment type="subcellular location">
    <subcellularLocation>
        <location evidence="2">Cell membrane</location>
        <topology evidence="2">Multi-pass membrane protein</topology>
    </subcellularLocation>
</comment>
<dbReference type="Gene3D" id="6.10.340.10">
    <property type="match status" value="1"/>
</dbReference>
<dbReference type="SUPFAM" id="SSF47384">
    <property type="entry name" value="Homodimeric domain of signal transducing histidine kinase"/>
    <property type="match status" value="1"/>
</dbReference>
<keyword evidence="10" id="KW-1133">Transmembrane helix</keyword>
<keyword evidence="10" id="KW-0812">Transmembrane</keyword>
<dbReference type="InterPro" id="IPR036097">
    <property type="entry name" value="HisK_dim/P_sf"/>
</dbReference>
<dbReference type="InterPro" id="IPR050980">
    <property type="entry name" value="2C_sensor_his_kinase"/>
</dbReference>
<dbReference type="EMBL" id="CP071793">
    <property type="protein sequence ID" value="QTD52387.1"/>
    <property type="molecule type" value="Genomic_DNA"/>
</dbReference>
<gene>
    <name evidence="13" type="ORF">J3U87_07930</name>
</gene>
<keyword evidence="9" id="KW-0067">ATP-binding</keyword>
<feature type="domain" description="Histidine kinase" evidence="11">
    <location>
        <begin position="222"/>
        <end position="432"/>
    </location>
</feature>
<dbReference type="AlphaFoldDB" id="A0A8A4TSM2"/>
<dbReference type="GO" id="GO:0000155">
    <property type="term" value="F:phosphorelay sensor kinase activity"/>
    <property type="evidence" value="ECO:0007669"/>
    <property type="project" value="InterPro"/>
</dbReference>
<evidence type="ECO:0000256" key="9">
    <source>
        <dbReference type="ARBA" id="ARBA00022840"/>
    </source>
</evidence>
<dbReference type="Gene3D" id="1.10.287.130">
    <property type="match status" value="1"/>
</dbReference>
<dbReference type="Pfam" id="PF02518">
    <property type="entry name" value="HATPase_c"/>
    <property type="match status" value="1"/>
</dbReference>
<dbReference type="InterPro" id="IPR036890">
    <property type="entry name" value="HATPase_C_sf"/>
</dbReference>
<evidence type="ECO:0000256" key="2">
    <source>
        <dbReference type="ARBA" id="ARBA00004651"/>
    </source>
</evidence>
<dbReference type="PROSITE" id="PS50109">
    <property type="entry name" value="HIS_KIN"/>
    <property type="match status" value="1"/>
</dbReference>
<sequence length="450" mass="51184">MTRLFVRIYFGIALVLLLVGLSLTALVRYELQGKVRHRTEELVMPMVDRARHRLSELGDDPVDRWMAIEGLGHPRRFPTDLMSTDNLELSTSERERFDEGGLVFQIKDGERWILARLSDKEVMVIGPLRPPPGRPHLLPFDPALAMALLLTLVGATTYLLLRPLERRIRLLAQAAEDFGNGKWEARAQADDKDALGDLARTFNSMAERIVAMILNQKELLRAVSHELRTPLSRLIFATDEALENELPEDKNRHLRRIERNLGEMNELIHELLTWNRLENEDLTEQRQPVHLAPLFSEFEALAHDLRSEVDIHFDGGESRLQASPRYFKRALVNLVTNAVRHTEHAVWVHCHVSDGHWMISVDDDGPGIPPKDRERIFEPFVRLDTSRTARLGGTGLGLSIVQRIMMRHHGTVLVEDSPKGGARFTLMLPMTQPEAETEARQPAMAGDSVQ</sequence>
<dbReference type="InterPro" id="IPR003660">
    <property type="entry name" value="HAMP_dom"/>
</dbReference>
<dbReference type="Proteomes" id="UP000663929">
    <property type="component" value="Chromosome"/>
</dbReference>